<evidence type="ECO:0000313" key="2">
    <source>
        <dbReference type="Proteomes" id="UP000703269"/>
    </source>
</evidence>
<gene>
    <name evidence="1" type="ORF">PsYK624_112130</name>
</gene>
<accession>A0A9P3LHV8</accession>
<keyword evidence="2" id="KW-1185">Reference proteome</keyword>
<evidence type="ECO:0000313" key="1">
    <source>
        <dbReference type="EMBL" id="GJE95034.1"/>
    </source>
</evidence>
<dbReference type="Proteomes" id="UP000703269">
    <property type="component" value="Unassembled WGS sequence"/>
</dbReference>
<sequence>MRLKGCLCALEPSLLNIWPDYDGEAPSHAAPNPGACGDASARQAVTVPPEQASHPILPACDPSSRIVALLRQRQRAARLAELPWQPSRRLARCAAASNRQAPDCACCSAVPGYTCAESPRIVSRTLEAQGRSCLEARCIGKRCGFKNKHVWSATAVGEIAGPIPSDCQSQPATTAYTMLRR</sequence>
<reference evidence="1 2" key="1">
    <citation type="submission" date="2021-08" db="EMBL/GenBank/DDBJ databases">
        <title>Draft Genome Sequence of Phanerochaete sordida strain YK-624.</title>
        <authorList>
            <person name="Mori T."/>
            <person name="Dohra H."/>
            <person name="Suzuki T."/>
            <person name="Kawagishi H."/>
            <person name="Hirai H."/>
        </authorList>
    </citation>
    <scope>NUCLEOTIDE SEQUENCE [LARGE SCALE GENOMIC DNA]</scope>
    <source>
        <strain evidence="1 2">YK-624</strain>
    </source>
</reference>
<proteinExistence type="predicted"/>
<organism evidence="1 2">
    <name type="scientific">Phanerochaete sordida</name>
    <dbReference type="NCBI Taxonomy" id="48140"/>
    <lineage>
        <taxon>Eukaryota</taxon>
        <taxon>Fungi</taxon>
        <taxon>Dikarya</taxon>
        <taxon>Basidiomycota</taxon>
        <taxon>Agaricomycotina</taxon>
        <taxon>Agaricomycetes</taxon>
        <taxon>Polyporales</taxon>
        <taxon>Phanerochaetaceae</taxon>
        <taxon>Phanerochaete</taxon>
    </lineage>
</organism>
<dbReference type="EMBL" id="BPQB01000045">
    <property type="protein sequence ID" value="GJE95034.1"/>
    <property type="molecule type" value="Genomic_DNA"/>
</dbReference>
<name>A0A9P3LHV8_9APHY</name>
<protein>
    <submittedName>
        <fullName evidence="1">Uncharacterized protein</fullName>
    </submittedName>
</protein>
<comment type="caution">
    <text evidence="1">The sequence shown here is derived from an EMBL/GenBank/DDBJ whole genome shotgun (WGS) entry which is preliminary data.</text>
</comment>
<dbReference type="AlphaFoldDB" id="A0A9P3LHV8"/>